<dbReference type="OrthoDB" id="9785375at2"/>
<feature type="transmembrane region" description="Helical" evidence="1">
    <location>
        <begin position="16"/>
        <end position="36"/>
    </location>
</feature>
<sequence>MKGKKFNKHAVNTLRFIYRIGLIKALLFFITIFAAAEEYKVKWKGRQVHMRKGSTDFCVFRQVLVFEQYSIKSLPPEKVEVIVDLGANIGLSVLYFKEKYPHARIVAVEPEKENYDLMLKNIAGLPDIYCMNNAIWNSNRTLGVFDSGGGEYSYLVKEEDRDEKAAIRSVTINDIIEKYKLLKIDLLKIDIEGSEKELFSGNYASWLPKVGCIVIEVHDWFRPGCAAAFFRAISRMEYSMSFKGENITILFDKGEQPPHVEQETINIGRTYNLPADRQTT</sequence>
<dbReference type="EMBL" id="CP032157">
    <property type="protein sequence ID" value="AXY75550.1"/>
    <property type="molecule type" value="Genomic_DNA"/>
</dbReference>
<dbReference type="Proteomes" id="UP000263900">
    <property type="component" value="Chromosome"/>
</dbReference>
<dbReference type="GO" id="GO:0008168">
    <property type="term" value="F:methyltransferase activity"/>
    <property type="evidence" value="ECO:0007669"/>
    <property type="project" value="UniProtKB-KW"/>
</dbReference>
<keyword evidence="1" id="KW-1133">Transmembrane helix</keyword>
<accession>A0A3B7MR76</accession>
<dbReference type="PANTHER" id="PTHR34203:SF15">
    <property type="entry name" value="SLL1173 PROTEIN"/>
    <property type="match status" value="1"/>
</dbReference>
<keyword evidence="3" id="KW-0489">Methyltransferase</keyword>
<dbReference type="Gene3D" id="3.40.50.150">
    <property type="entry name" value="Vaccinia Virus protein VP39"/>
    <property type="match status" value="1"/>
</dbReference>
<dbReference type="RefSeq" id="WP_119051431.1">
    <property type="nucleotide sequence ID" value="NZ_CP032157.1"/>
</dbReference>
<dbReference type="NCBIfam" id="TIGR01444">
    <property type="entry name" value="fkbM_fam"/>
    <property type="match status" value="1"/>
</dbReference>
<evidence type="ECO:0000259" key="2">
    <source>
        <dbReference type="Pfam" id="PF05050"/>
    </source>
</evidence>
<keyword evidence="3" id="KW-0808">Transferase</keyword>
<proteinExistence type="predicted"/>
<evidence type="ECO:0000313" key="3">
    <source>
        <dbReference type="EMBL" id="AXY75550.1"/>
    </source>
</evidence>
<dbReference type="PANTHER" id="PTHR34203">
    <property type="entry name" value="METHYLTRANSFERASE, FKBM FAMILY PROTEIN"/>
    <property type="match status" value="1"/>
</dbReference>
<evidence type="ECO:0000256" key="1">
    <source>
        <dbReference type="SAM" id="Phobius"/>
    </source>
</evidence>
<dbReference type="GO" id="GO:0032259">
    <property type="term" value="P:methylation"/>
    <property type="evidence" value="ECO:0007669"/>
    <property type="project" value="UniProtKB-KW"/>
</dbReference>
<feature type="domain" description="Methyltransferase FkbM" evidence="2">
    <location>
        <begin position="84"/>
        <end position="220"/>
    </location>
</feature>
<protein>
    <submittedName>
        <fullName evidence="3">FkbM family methyltransferase</fullName>
    </submittedName>
</protein>
<keyword evidence="4" id="KW-1185">Reference proteome</keyword>
<dbReference type="InterPro" id="IPR006342">
    <property type="entry name" value="FkbM_mtfrase"/>
</dbReference>
<evidence type="ECO:0000313" key="4">
    <source>
        <dbReference type="Proteomes" id="UP000263900"/>
    </source>
</evidence>
<gene>
    <name evidence="3" type="ORF">D3H65_16890</name>
</gene>
<reference evidence="3 4" key="1">
    <citation type="submission" date="2018-09" db="EMBL/GenBank/DDBJ databases">
        <title>Genome sequencing of strain 6GH32-13.</title>
        <authorList>
            <person name="Weon H.-Y."/>
            <person name="Heo J."/>
            <person name="Kwon S.-W."/>
        </authorList>
    </citation>
    <scope>NUCLEOTIDE SEQUENCE [LARGE SCALE GENOMIC DNA]</scope>
    <source>
        <strain evidence="3 4">5GH32-13</strain>
    </source>
</reference>
<name>A0A3B7MR76_9BACT</name>
<keyword evidence="1" id="KW-0812">Transmembrane</keyword>
<dbReference type="KEGG" id="pseg:D3H65_16890"/>
<dbReference type="InterPro" id="IPR029063">
    <property type="entry name" value="SAM-dependent_MTases_sf"/>
</dbReference>
<dbReference type="SUPFAM" id="SSF53335">
    <property type="entry name" value="S-adenosyl-L-methionine-dependent methyltransferases"/>
    <property type="match status" value="1"/>
</dbReference>
<dbReference type="AlphaFoldDB" id="A0A3B7MR76"/>
<keyword evidence="1" id="KW-0472">Membrane</keyword>
<dbReference type="InterPro" id="IPR052514">
    <property type="entry name" value="SAM-dependent_MTase"/>
</dbReference>
<organism evidence="3 4">
    <name type="scientific">Paraflavitalea soli</name>
    <dbReference type="NCBI Taxonomy" id="2315862"/>
    <lineage>
        <taxon>Bacteria</taxon>
        <taxon>Pseudomonadati</taxon>
        <taxon>Bacteroidota</taxon>
        <taxon>Chitinophagia</taxon>
        <taxon>Chitinophagales</taxon>
        <taxon>Chitinophagaceae</taxon>
        <taxon>Paraflavitalea</taxon>
    </lineage>
</organism>
<dbReference type="Pfam" id="PF05050">
    <property type="entry name" value="Methyltransf_21"/>
    <property type="match status" value="1"/>
</dbReference>